<dbReference type="GO" id="GO:0043856">
    <property type="term" value="F:anti-sigma factor antagonist activity"/>
    <property type="evidence" value="ECO:0007669"/>
    <property type="project" value="InterPro"/>
</dbReference>
<accession>A0A9D1LDL2</accession>
<dbReference type="PANTHER" id="PTHR33495:SF14">
    <property type="entry name" value="ANTI-SIGMA FACTOR ANTAGONIST"/>
    <property type="match status" value="1"/>
</dbReference>
<evidence type="ECO:0000256" key="1">
    <source>
        <dbReference type="ARBA" id="ARBA00009013"/>
    </source>
</evidence>
<reference evidence="4" key="1">
    <citation type="submission" date="2020-10" db="EMBL/GenBank/DDBJ databases">
        <authorList>
            <person name="Gilroy R."/>
        </authorList>
    </citation>
    <scope>NUCLEOTIDE SEQUENCE</scope>
    <source>
        <strain evidence="4">ChiGjej1B1-19959</strain>
    </source>
</reference>
<dbReference type="InterPro" id="IPR003658">
    <property type="entry name" value="Anti-sigma_ant"/>
</dbReference>
<evidence type="ECO:0000256" key="2">
    <source>
        <dbReference type="RuleBase" id="RU003749"/>
    </source>
</evidence>
<dbReference type="Proteomes" id="UP000824071">
    <property type="component" value="Unassembled WGS sequence"/>
</dbReference>
<dbReference type="AlphaFoldDB" id="A0A9D1LDL2"/>
<dbReference type="CDD" id="cd07043">
    <property type="entry name" value="STAS_anti-anti-sigma_factors"/>
    <property type="match status" value="1"/>
</dbReference>
<dbReference type="InterPro" id="IPR002645">
    <property type="entry name" value="STAS_dom"/>
</dbReference>
<name>A0A9D1LDL2_9FIRM</name>
<dbReference type="PANTHER" id="PTHR33495">
    <property type="entry name" value="ANTI-SIGMA FACTOR ANTAGONIST TM_1081-RELATED-RELATED"/>
    <property type="match status" value="1"/>
</dbReference>
<dbReference type="InterPro" id="IPR036513">
    <property type="entry name" value="STAS_dom_sf"/>
</dbReference>
<protein>
    <recommendedName>
        <fullName evidence="2">Anti-sigma factor antagonist</fullName>
    </recommendedName>
</protein>
<dbReference type="Gene3D" id="3.30.750.24">
    <property type="entry name" value="STAS domain"/>
    <property type="match status" value="1"/>
</dbReference>
<comment type="caution">
    <text evidence="4">The sequence shown here is derived from an EMBL/GenBank/DDBJ whole genome shotgun (WGS) entry which is preliminary data.</text>
</comment>
<organism evidence="4 5">
    <name type="scientific">Candidatus Fimenecus excrementigallinarum</name>
    <dbReference type="NCBI Taxonomy" id="2840816"/>
    <lineage>
        <taxon>Bacteria</taxon>
        <taxon>Bacillati</taxon>
        <taxon>Bacillota</taxon>
        <taxon>Clostridia</taxon>
        <taxon>Candidatus Fimenecus</taxon>
    </lineage>
</organism>
<reference evidence="4" key="2">
    <citation type="journal article" date="2021" name="PeerJ">
        <title>Extensive microbial diversity within the chicken gut microbiome revealed by metagenomics and culture.</title>
        <authorList>
            <person name="Gilroy R."/>
            <person name="Ravi A."/>
            <person name="Getino M."/>
            <person name="Pursley I."/>
            <person name="Horton D.L."/>
            <person name="Alikhan N.F."/>
            <person name="Baker D."/>
            <person name="Gharbi K."/>
            <person name="Hall N."/>
            <person name="Watson M."/>
            <person name="Adriaenssens E.M."/>
            <person name="Foster-Nyarko E."/>
            <person name="Jarju S."/>
            <person name="Secka A."/>
            <person name="Antonio M."/>
            <person name="Oren A."/>
            <person name="Chaudhuri R.R."/>
            <person name="La Ragione R."/>
            <person name="Hildebrand F."/>
            <person name="Pallen M.J."/>
        </authorList>
    </citation>
    <scope>NUCLEOTIDE SEQUENCE</scope>
    <source>
        <strain evidence="4">ChiGjej1B1-19959</strain>
    </source>
</reference>
<evidence type="ECO:0000313" key="4">
    <source>
        <dbReference type="EMBL" id="HIU35635.1"/>
    </source>
</evidence>
<feature type="domain" description="STAS" evidence="3">
    <location>
        <begin position="2"/>
        <end position="103"/>
    </location>
</feature>
<dbReference type="NCBIfam" id="TIGR00377">
    <property type="entry name" value="ant_ant_sig"/>
    <property type="match status" value="1"/>
</dbReference>
<gene>
    <name evidence="4" type="ORF">IAC53_03390</name>
</gene>
<dbReference type="SUPFAM" id="SSF52091">
    <property type="entry name" value="SpoIIaa-like"/>
    <property type="match status" value="1"/>
</dbReference>
<dbReference type="Pfam" id="PF01740">
    <property type="entry name" value="STAS"/>
    <property type="match status" value="1"/>
</dbReference>
<evidence type="ECO:0000313" key="5">
    <source>
        <dbReference type="Proteomes" id="UP000824071"/>
    </source>
</evidence>
<dbReference type="EMBL" id="DVMW01000024">
    <property type="protein sequence ID" value="HIU35635.1"/>
    <property type="molecule type" value="Genomic_DNA"/>
</dbReference>
<sequence>MLNIQKQDDRATRTLTLSGRVDTVTAPELEAAVFTNADGITAVILDMENLEYISSAGLRVLLAAQKRFAEGGGVTVRRPNETVAEVLDMTGFSDILKVERDGE</sequence>
<evidence type="ECO:0000259" key="3">
    <source>
        <dbReference type="PROSITE" id="PS50801"/>
    </source>
</evidence>
<comment type="similarity">
    <text evidence="1 2">Belongs to the anti-sigma-factor antagonist family.</text>
</comment>
<proteinExistence type="inferred from homology"/>
<dbReference type="PROSITE" id="PS50801">
    <property type="entry name" value="STAS"/>
    <property type="match status" value="1"/>
</dbReference>